<dbReference type="AlphaFoldDB" id="A0A162QPE0"/>
<proteinExistence type="predicted"/>
<dbReference type="EMBL" id="LWAE01000014">
    <property type="protein sequence ID" value="KZL88784.1"/>
    <property type="molecule type" value="Genomic_DNA"/>
</dbReference>
<protein>
    <submittedName>
        <fullName evidence="1">Uncharacterized protein</fullName>
    </submittedName>
</protein>
<dbReference type="Proteomes" id="UP000076603">
    <property type="component" value="Unassembled WGS sequence"/>
</dbReference>
<keyword evidence="2" id="KW-1185">Reference proteome</keyword>
<dbReference type="STRING" id="1121326.CLMAG_58770"/>
<dbReference type="RefSeq" id="WP_161487049.1">
    <property type="nucleotide sequence ID" value="NZ_FQXL01000077.1"/>
</dbReference>
<organism evidence="1 2">
    <name type="scientific">Clostridium magnum DSM 2767</name>
    <dbReference type="NCBI Taxonomy" id="1121326"/>
    <lineage>
        <taxon>Bacteria</taxon>
        <taxon>Bacillati</taxon>
        <taxon>Bacillota</taxon>
        <taxon>Clostridia</taxon>
        <taxon>Eubacteriales</taxon>
        <taxon>Clostridiaceae</taxon>
        <taxon>Clostridium</taxon>
    </lineage>
</organism>
<evidence type="ECO:0000313" key="1">
    <source>
        <dbReference type="EMBL" id="KZL88784.1"/>
    </source>
</evidence>
<dbReference type="PATRIC" id="fig|1121326.3.peg.5942"/>
<name>A0A162QPE0_9CLOT</name>
<accession>A0A162QPE0</accession>
<gene>
    <name evidence="1" type="ORF">CLMAG_58770</name>
</gene>
<reference evidence="1 2" key="1">
    <citation type="submission" date="2016-04" db="EMBL/GenBank/DDBJ databases">
        <title>Genome sequence of Clostridium magnum DSM 2767.</title>
        <authorList>
            <person name="Poehlein A."/>
            <person name="Uhlig R."/>
            <person name="Fischer R."/>
            <person name="Bahl H."/>
            <person name="Daniel R."/>
        </authorList>
    </citation>
    <scope>NUCLEOTIDE SEQUENCE [LARGE SCALE GENOMIC DNA]</scope>
    <source>
        <strain evidence="1 2">DSM 2767</strain>
    </source>
</reference>
<comment type="caution">
    <text evidence="1">The sequence shown here is derived from an EMBL/GenBank/DDBJ whole genome shotgun (WGS) entry which is preliminary data.</text>
</comment>
<evidence type="ECO:0000313" key="2">
    <source>
        <dbReference type="Proteomes" id="UP000076603"/>
    </source>
</evidence>
<sequence>MSEISSDILKLIDKKVIDIIDNEALGTHFRILFEDGYILRIPKVLGVELLKKNE</sequence>